<dbReference type="InterPro" id="IPR000600">
    <property type="entry name" value="ROK"/>
</dbReference>
<keyword evidence="2" id="KW-0808">Transferase</keyword>
<dbReference type="PROSITE" id="PS01125">
    <property type="entry name" value="ROK"/>
    <property type="match status" value="1"/>
</dbReference>
<protein>
    <submittedName>
        <fullName evidence="2">Glucokinase</fullName>
    </submittedName>
</protein>
<dbReference type="RefSeq" id="WP_147210571.1">
    <property type="nucleotide sequence ID" value="NZ_BJYM01000009.1"/>
</dbReference>
<name>A0A511ZJG9_9BACI</name>
<dbReference type="GO" id="GO:0016301">
    <property type="term" value="F:kinase activity"/>
    <property type="evidence" value="ECO:0007669"/>
    <property type="project" value="UniProtKB-KW"/>
</dbReference>
<evidence type="ECO:0000313" key="2">
    <source>
        <dbReference type="EMBL" id="GEN87598.1"/>
    </source>
</evidence>
<proteinExistence type="inferred from homology"/>
<dbReference type="Gene3D" id="3.30.420.40">
    <property type="match status" value="2"/>
</dbReference>
<dbReference type="Proteomes" id="UP000321558">
    <property type="component" value="Unassembled WGS sequence"/>
</dbReference>
<dbReference type="EMBL" id="BJYM01000009">
    <property type="protein sequence ID" value="GEN87598.1"/>
    <property type="molecule type" value="Genomic_DNA"/>
</dbReference>
<dbReference type="AlphaFoldDB" id="A0A511ZJG9"/>
<dbReference type="PANTHER" id="PTHR18964:SF149">
    <property type="entry name" value="BIFUNCTIONAL UDP-N-ACETYLGLUCOSAMINE 2-EPIMERASE_N-ACETYLMANNOSAMINE KINASE"/>
    <property type="match status" value="1"/>
</dbReference>
<organism evidence="2 3">
    <name type="scientific">Oceanobacillus sojae</name>
    <dbReference type="NCBI Taxonomy" id="582851"/>
    <lineage>
        <taxon>Bacteria</taxon>
        <taxon>Bacillati</taxon>
        <taxon>Bacillota</taxon>
        <taxon>Bacilli</taxon>
        <taxon>Bacillales</taxon>
        <taxon>Bacillaceae</taxon>
        <taxon>Oceanobacillus</taxon>
    </lineage>
</organism>
<keyword evidence="2" id="KW-0418">Kinase</keyword>
<dbReference type="STRING" id="582851.GCA_900162665_01160"/>
<dbReference type="InterPro" id="IPR043129">
    <property type="entry name" value="ATPase_NBD"/>
</dbReference>
<accession>A0A511ZJG9</accession>
<gene>
    <name evidence="2" type="ORF">OSO01_23370</name>
</gene>
<dbReference type="OrthoDB" id="9795247at2"/>
<evidence type="ECO:0000313" key="3">
    <source>
        <dbReference type="Proteomes" id="UP000321558"/>
    </source>
</evidence>
<comment type="similarity">
    <text evidence="1">Belongs to the ROK (NagC/XylR) family.</text>
</comment>
<reference evidence="2 3" key="1">
    <citation type="submission" date="2019-07" db="EMBL/GenBank/DDBJ databases">
        <title>Whole genome shotgun sequence of Oceanobacillus sojae NBRC 105379.</title>
        <authorList>
            <person name="Hosoyama A."/>
            <person name="Uohara A."/>
            <person name="Ohji S."/>
            <person name="Ichikawa N."/>
        </authorList>
    </citation>
    <scope>NUCLEOTIDE SEQUENCE [LARGE SCALE GENOMIC DNA]</scope>
    <source>
        <strain evidence="2 3">NBRC 105379</strain>
    </source>
</reference>
<keyword evidence="3" id="KW-1185">Reference proteome</keyword>
<evidence type="ECO:0000256" key="1">
    <source>
        <dbReference type="ARBA" id="ARBA00006479"/>
    </source>
</evidence>
<comment type="caution">
    <text evidence="2">The sequence shown here is derived from an EMBL/GenBank/DDBJ whole genome shotgun (WGS) entry which is preliminary data.</text>
</comment>
<dbReference type="PANTHER" id="PTHR18964">
    <property type="entry name" value="ROK (REPRESSOR, ORF, KINASE) FAMILY"/>
    <property type="match status" value="1"/>
</dbReference>
<dbReference type="SUPFAM" id="SSF53067">
    <property type="entry name" value="Actin-like ATPase domain"/>
    <property type="match status" value="1"/>
</dbReference>
<dbReference type="InterPro" id="IPR049874">
    <property type="entry name" value="ROK_cs"/>
</dbReference>
<sequence>MRNAIGVDIGGTKIAIGLVQEDGLILKKEEFTTLKNENGEKILQTITEKLPFFYDENTTGIGVGSAGQIGLSGTVLSATDTFSDWQGLPIQTWLEKATGQRVAVVNDVQAMGLGEQFFGTGKGVNNFLCVAVGTGIGGAIIADGKLQRGHSGAAGEVGHMVLYPNGRKCPCGNQGCFEAYASGTALEELYAETFKEVKKGQEIFKEALANNENAAFIINQYVENVAIGLTTLTNMFNPEKIILGGGVSGSLSPFLTDIREQVQSNVNKINKDVKIELSSLGGNAMIIGAASLVL</sequence>
<dbReference type="Pfam" id="PF00480">
    <property type="entry name" value="ROK"/>
    <property type="match status" value="1"/>
</dbReference>
<dbReference type="CDD" id="cd24068">
    <property type="entry name" value="ASKHA_NBD_ROK_FnNanK-like"/>
    <property type="match status" value="1"/>
</dbReference>